<feature type="transmembrane region" description="Helical" evidence="2">
    <location>
        <begin position="34"/>
        <end position="58"/>
    </location>
</feature>
<feature type="transmembrane region" description="Helical" evidence="2">
    <location>
        <begin position="493"/>
        <end position="516"/>
    </location>
</feature>
<evidence type="ECO:0000256" key="1">
    <source>
        <dbReference type="SAM" id="MobiDB-lite"/>
    </source>
</evidence>
<feature type="domain" description="DUF4220" evidence="3">
    <location>
        <begin position="140"/>
        <end position="534"/>
    </location>
</feature>
<keyword evidence="2" id="KW-1133">Transmembrane helix</keyword>
<dbReference type="Pfam" id="PF13968">
    <property type="entry name" value="DUF4220"/>
    <property type="match status" value="1"/>
</dbReference>
<feature type="transmembrane region" description="Helical" evidence="2">
    <location>
        <begin position="403"/>
        <end position="427"/>
    </location>
</feature>
<evidence type="ECO:0000313" key="5">
    <source>
        <dbReference type="Proteomes" id="UP000636709"/>
    </source>
</evidence>
<organism evidence="4 5">
    <name type="scientific">Digitaria exilis</name>
    <dbReference type="NCBI Taxonomy" id="1010633"/>
    <lineage>
        <taxon>Eukaryota</taxon>
        <taxon>Viridiplantae</taxon>
        <taxon>Streptophyta</taxon>
        <taxon>Embryophyta</taxon>
        <taxon>Tracheophyta</taxon>
        <taxon>Spermatophyta</taxon>
        <taxon>Magnoliopsida</taxon>
        <taxon>Liliopsida</taxon>
        <taxon>Poales</taxon>
        <taxon>Poaceae</taxon>
        <taxon>PACMAD clade</taxon>
        <taxon>Panicoideae</taxon>
        <taxon>Panicodae</taxon>
        <taxon>Paniceae</taxon>
        <taxon>Anthephorinae</taxon>
        <taxon>Digitaria</taxon>
    </lineage>
</organism>
<dbReference type="AlphaFoldDB" id="A0A835EZT1"/>
<name>A0A835EZT1_9POAL</name>
<keyword evidence="2" id="KW-0812">Transmembrane</keyword>
<dbReference type="Gramene" id="Dexi5A01G0011240.1">
    <property type="protein sequence ID" value="Dexi5A01G0011240.1:cds"/>
    <property type="gene ID" value="Dexi5A01G0011240"/>
</dbReference>
<gene>
    <name evidence="4" type="ORF">HU200_021095</name>
</gene>
<feature type="transmembrane region" description="Helical" evidence="2">
    <location>
        <begin position="439"/>
        <end position="456"/>
    </location>
</feature>
<comment type="caution">
    <text evidence="4">The sequence shown here is derived from an EMBL/GenBank/DDBJ whole genome shotgun (WGS) entry which is preliminary data.</text>
</comment>
<proteinExistence type="predicted"/>
<protein>
    <recommendedName>
        <fullName evidence="3">DUF4220 domain-containing protein</fullName>
    </recommendedName>
</protein>
<reference evidence="4" key="1">
    <citation type="submission" date="2020-07" db="EMBL/GenBank/DDBJ databases">
        <title>Genome sequence and genetic diversity analysis of an under-domesticated orphan crop, white fonio (Digitaria exilis).</title>
        <authorList>
            <person name="Bennetzen J.L."/>
            <person name="Chen S."/>
            <person name="Ma X."/>
            <person name="Wang X."/>
            <person name="Yssel A.E.J."/>
            <person name="Chaluvadi S.R."/>
            <person name="Johnson M."/>
            <person name="Gangashetty P."/>
            <person name="Hamidou F."/>
            <person name="Sanogo M.D."/>
            <person name="Zwaenepoel A."/>
            <person name="Wallace J."/>
            <person name="Van De Peer Y."/>
            <person name="Van Deynze A."/>
        </authorList>
    </citation>
    <scope>NUCLEOTIDE SEQUENCE</scope>
    <source>
        <tissue evidence="4">Leaves</tissue>
    </source>
</reference>
<dbReference type="Pfam" id="PF04578">
    <property type="entry name" value="DUF594"/>
    <property type="match status" value="1"/>
</dbReference>
<keyword evidence="2" id="KW-0472">Membrane</keyword>
<dbReference type="OrthoDB" id="675757at2759"/>
<feature type="transmembrane region" description="Helical" evidence="2">
    <location>
        <begin position="462"/>
        <end position="481"/>
    </location>
</feature>
<dbReference type="PANTHER" id="PTHR31325">
    <property type="entry name" value="OS01G0798800 PROTEIN-RELATED"/>
    <property type="match status" value="1"/>
</dbReference>
<accession>A0A835EZT1</accession>
<dbReference type="Proteomes" id="UP000636709">
    <property type="component" value="Unassembled WGS sequence"/>
</dbReference>
<evidence type="ECO:0000313" key="4">
    <source>
        <dbReference type="EMBL" id="KAF8724082.1"/>
    </source>
</evidence>
<dbReference type="InterPro" id="IPR025315">
    <property type="entry name" value="DUF4220"/>
</dbReference>
<evidence type="ECO:0000256" key="2">
    <source>
        <dbReference type="SAM" id="Phobius"/>
    </source>
</evidence>
<evidence type="ECO:0000259" key="3">
    <source>
        <dbReference type="Pfam" id="PF13968"/>
    </source>
</evidence>
<feature type="region of interest" description="Disordered" evidence="1">
    <location>
        <begin position="1"/>
        <end position="24"/>
    </location>
</feature>
<sequence>MGLLSTARAGLHHPCTTPAPAPSPDEKDKMMYRALVFTTVLMAILGSTLCVVGMERLIRGRFTLFSMARFLLRFAFVIFLPLLSYMNSHSNGNVDQILFILMWMLLVELIRKKVQAMVPAADGSFSRASCKFKPMNHSDEVTRLVWIGYLIYTNIKNSSQSVMTMFAILWSLVLAKLGQRVFNEWKAQESLTAAGNAQLIAGYMQYVLEKDGASTCTDDPMANCEYVVMGEEKLVLKKKERRHLKRHDLKVLTITTPHCGHGVGRFPHDQNELKHVHLRVDLDKVKSLVTVKMIWQKLGGLPRLCCLFTKRGRGFVDHLRLLCLSFSFFKLMRRRFEHYPMVEVGSMMTRRLMLQGLLSHGGSGSKLTDEESAMVAFRVLHLELDFLDNYYQAGVPVVMSAPWLFFINFLSSLLFVLVYIITAAILVVRAVHHHDFTHMPLYFIITILLLITLLAVEITELLTAYLFSNWFLVHLLCLYTAPGGCLWNCLVKPIICCFIAFRFLVFCSLRIALLLIGRPINEKKMKIKQVSILHVCEPVRKILSSASPVTLTSQAKVAIIEFLKQINLDTGDVGLLDLGSFNVSGKTATEIILACHLATELLAMEHGKQKKKKKKKNPQDPDHRTVATTLSRYCMYLVARAPELLPDDERWVSDTYEDVRSCLEEVASRRRCSCATRCGGGAWRRRCWKAVKEVGEEQLKDTTVWDGVVLFRQLRLMEATAAWKDLAGFWVRLLVYLAPSNDVEGHAMALASSGGDLITCHWAFCTHAGIRRQSSPDQAERHDAHEPRVSQV</sequence>
<feature type="transmembrane region" description="Helical" evidence="2">
    <location>
        <begin position="70"/>
        <end position="87"/>
    </location>
</feature>
<dbReference type="InterPro" id="IPR007658">
    <property type="entry name" value="DUF594"/>
</dbReference>
<keyword evidence="5" id="KW-1185">Reference proteome</keyword>
<dbReference type="EMBL" id="JACEFO010001663">
    <property type="protein sequence ID" value="KAF8724082.1"/>
    <property type="molecule type" value="Genomic_DNA"/>
</dbReference>